<feature type="non-terminal residue" evidence="1">
    <location>
        <position position="75"/>
    </location>
</feature>
<reference evidence="1" key="1">
    <citation type="journal article" date="2013" name="BMC Genomics">
        <title>Unscrambling butterfly oogenesis.</title>
        <authorList>
            <person name="Carter J.M."/>
            <person name="Baker S.C."/>
            <person name="Pink R."/>
            <person name="Carter D.R."/>
            <person name="Collins A."/>
            <person name="Tomlin J."/>
            <person name="Gibbs M."/>
            <person name="Breuker C.J."/>
        </authorList>
    </citation>
    <scope>NUCLEOTIDE SEQUENCE</scope>
    <source>
        <tissue evidence="1">Ovary</tissue>
    </source>
</reference>
<name>S4PGU5_9NEOP</name>
<evidence type="ECO:0000313" key="1">
    <source>
        <dbReference type="EMBL" id="JAA90159.1"/>
    </source>
</evidence>
<feature type="non-terminal residue" evidence="1">
    <location>
        <position position="1"/>
    </location>
</feature>
<accession>S4PGU5</accession>
<reference evidence="1" key="2">
    <citation type="submission" date="2013-05" db="EMBL/GenBank/DDBJ databases">
        <authorList>
            <person name="Carter J.-M."/>
            <person name="Baker S.C."/>
            <person name="Pink R."/>
            <person name="Carter D.R.F."/>
            <person name="Collins A."/>
            <person name="Tomlin J."/>
            <person name="Gibbs M."/>
            <person name="Breuker C.J."/>
        </authorList>
    </citation>
    <scope>NUCLEOTIDE SEQUENCE</scope>
    <source>
        <tissue evidence="1">Ovary</tissue>
    </source>
</reference>
<proteinExistence type="predicted"/>
<sequence length="75" mass="8599">RQRGLCRPRHRFAERCGCGPQGDLQTFKQKLSAVPGAHDLDGGRPQQTAWARPVLNHITRDSQTNLYKIRELFSR</sequence>
<dbReference type="AlphaFoldDB" id="S4PGU5"/>
<dbReference type="EMBL" id="GAIX01002401">
    <property type="protein sequence ID" value="JAA90159.1"/>
    <property type="molecule type" value="Transcribed_RNA"/>
</dbReference>
<protein>
    <submittedName>
        <fullName evidence="1">Ribonuclease p/mrp subunit</fullName>
    </submittedName>
</protein>
<organism evidence="1">
    <name type="scientific">Pararge aegeria</name>
    <name type="common">speckled wood butterfly</name>
    <dbReference type="NCBI Taxonomy" id="116150"/>
    <lineage>
        <taxon>Eukaryota</taxon>
        <taxon>Metazoa</taxon>
        <taxon>Ecdysozoa</taxon>
        <taxon>Arthropoda</taxon>
        <taxon>Hexapoda</taxon>
        <taxon>Insecta</taxon>
        <taxon>Pterygota</taxon>
        <taxon>Neoptera</taxon>
        <taxon>Endopterygota</taxon>
        <taxon>Lepidoptera</taxon>
        <taxon>Glossata</taxon>
        <taxon>Ditrysia</taxon>
        <taxon>Papilionoidea</taxon>
        <taxon>Nymphalidae</taxon>
        <taxon>Satyrinae</taxon>
        <taxon>Satyrini</taxon>
        <taxon>Parargina</taxon>
        <taxon>Pararge</taxon>
    </lineage>
</organism>